<protein>
    <submittedName>
        <fullName evidence="2">Uncharacterized protein</fullName>
    </submittedName>
</protein>
<evidence type="ECO:0000256" key="1">
    <source>
        <dbReference type="SAM" id="Phobius"/>
    </source>
</evidence>
<dbReference type="EMBL" id="SRLO01000006">
    <property type="protein sequence ID" value="TNN88323.1"/>
    <property type="molecule type" value="Genomic_DNA"/>
</dbReference>
<keyword evidence="3" id="KW-1185">Reference proteome</keyword>
<keyword evidence="1" id="KW-0472">Membrane</keyword>
<keyword evidence="1" id="KW-1133">Transmembrane helix</keyword>
<keyword evidence="1" id="KW-0812">Transmembrane</keyword>
<proteinExistence type="predicted"/>
<name>A0A4Z2JEW9_9TELE</name>
<feature type="transmembrane region" description="Helical" evidence="1">
    <location>
        <begin position="97"/>
        <end position="119"/>
    </location>
</feature>
<gene>
    <name evidence="2" type="ORF">EYF80_001539</name>
</gene>
<reference evidence="2 3" key="1">
    <citation type="submission" date="2019-03" db="EMBL/GenBank/DDBJ databases">
        <title>First draft genome of Liparis tanakae, snailfish: a comprehensive survey of snailfish specific genes.</title>
        <authorList>
            <person name="Kim W."/>
            <person name="Song I."/>
            <person name="Jeong J.-H."/>
            <person name="Kim D."/>
            <person name="Kim S."/>
            <person name="Ryu S."/>
            <person name="Song J.Y."/>
            <person name="Lee S.K."/>
        </authorList>
    </citation>
    <scope>NUCLEOTIDE SEQUENCE [LARGE SCALE GENOMIC DNA]</scope>
    <source>
        <tissue evidence="2">Muscle</tissue>
    </source>
</reference>
<evidence type="ECO:0000313" key="2">
    <source>
        <dbReference type="EMBL" id="TNN88323.1"/>
    </source>
</evidence>
<evidence type="ECO:0000313" key="3">
    <source>
        <dbReference type="Proteomes" id="UP000314294"/>
    </source>
</evidence>
<accession>A0A4Z2JEW9</accession>
<dbReference type="Proteomes" id="UP000314294">
    <property type="component" value="Unassembled WGS sequence"/>
</dbReference>
<comment type="caution">
    <text evidence="2">The sequence shown here is derived from an EMBL/GenBank/DDBJ whole genome shotgun (WGS) entry which is preliminary data.</text>
</comment>
<sequence>MGKKRDPRCCGYRCCWLEPPLGGGDDGMGGERSEYELTRQSSQEYVENMHSETVSQETTGWQPRACVWACYPQPHYSQIQGFARDQPKPIKPDRPTLGYALLLSAYAMCLSINANALWYGRLDRHLTDGSIRAPHHGT</sequence>
<dbReference type="AlphaFoldDB" id="A0A4Z2JEW9"/>
<organism evidence="2 3">
    <name type="scientific">Liparis tanakae</name>
    <name type="common">Tanaka's snailfish</name>
    <dbReference type="NCBI Taxonomy" id="230148"/>
    <lineage>
        <taxon>Eukaryota</taxon>
        <taxon>Metazoa</taxon>
        <taxon>Chordata</taxon>
        <taxon>Craniata</taxon>
        <taxon>Vertebrata</taxon>
        <taxon>Euteleostomi</taxon>
        <taxon>Actinopterygii</taxon>
        <taxon>Neopterygii</taxon>
        <taxon>Teleostei</taxon>
        <taxon>Neoteleostei</taxon>
        <taxon>Acanthomorphata</taxon>
        <taxon>Eupercaria</taxon>
        <taxon>Perciformes</taxon>
        <taxon>Cottioidei</taxon>
        <taxon>Cottales</taxon>
        <taxon>Liparidae</taxon>
        <taxon>Liparis</taxon>
    </lineage>
</organism>